<dbReference type="InterPro" id="IPR037050">
    <property type="entry name" value="DUF1254_sf"/>
</dbReference>
<dbReference type="SUPFAM" id="SSF160935">
    <property type="entry name" value="VPA0735-like"/>
    <property type="match status" value="1"/>
</dbReference>
<gene>
    <name evidence="3" type="ORF">EDM56_22660</name>
</gene>
<dbReference type="Gene3D" id="2.60.120.600">
    <property type="entry name" value="Domain of unknown function DUF1214, C-terminal domain"/>
    <property type="match status" value="1"/>
</dbReference>
<feature type="domain" description="DUF1254" evidence="2">
    <location>
        <begin position="79"/>
        <end position="209"/>
    </location>
</feature>
<dbReference type="PANTHER" id="PTHR36509:SF2">
    <property type="entry name" value="BLL3101 PROTEIN"/>
    <property type="match status" value="1"/>
</dbReference>
<evidence type="ECO:0000259" key="1">
    <source>
        <dbReference type="Pfam" id="PF06742"/>
    </source>
</evidence>
<dbReference type="PANTHER" id="PTHR36509">
    <property type="entry name" value="BLL3101 PROTEIN"/>
    <property type="match status" value="1"/>
</dbReference>
<dbReference type="Proteomes" id="UP000271031">
    <property type="component" value="Unassembled WGS sequence"/>
</dbReference>
<dbReference type="RefSeq" id="WP_122920208.1">
    <property type="nucleotide sequence ID" value="NZ_RHHQ01000019.1"/>
</dbReference>
<feature type="domain" description="DUF1214" evidence="1">
    <location>
        <begin position="342"/>
        <end position="449"/>
    </location>
</feature>
<evidence type="ECO:0000259" key="2">
    <source>
        <dbReference type="Pfam" id="PF06863"/>
    </source>
</evidence>
<evidence type="ECO:0000313" key="4">
    <source>
        <dbReference type="Proteomes" id="UP000271031"/>
    </source>
</evidence>
<dbReference type="InterPro" id="IPR010621">
    <property type="entry name" value="DUF1214"/>
</dbReference>
<protein>
    <submittedName>
        <fullName evidence="3">DUF1254 domain-containing protein</fullName>
    </submittedName>
</protein>
<organism evidence="3 4">
    <name type="scientific">Brevibacillus fluminis</name>
    <dbReference type="NCBI Taxonomy" id="511487"/>
    <lineage>
        <taxon>Bacteria</taxon>
        <taxon>Bacillati</taxon>
        <taxon>Bacillota</taxon>
        <taxon>Bacilli</taxon>
        <taxon>Bacillales</taxon>
        <taxon>Paenibacillaceae</taxon>
        <taxon>Brevibacillus</taxon>
    </lineage>
</organism>
<dbReference type="Pfam" id="PF06742">
    <property type="entry name" value="DUF1214"/>
    <property type="match status" value="1"/>
</dbReference>
<evidence type="ECO:0000313" key="3">
    <source>
        <dbReference type="EMBL" id="RNB82711.1"/>
    </source>
</evidence>
<comment type="caution">
    <text evidence="3">The sequence shown here is derived from an EMBL/GenBank/DDBJ whole genome shotgun (WGS) entry which is preliminary data.</text>
</comment>
<dbReference type="OrthoDB" id="40820at2"/>
<sequence>MITKNRGMLLGILLTIIFLTTSVMPAPIHASEEPAQPQNKPLSREQLAYVLGVQAYIYGYPLVVMQATKAGSLQLAAPINQFYYTENLATPDFRGVVSPNTDTLYFAAWLNLSKAPVTLHVPSDPTNRYYTVQMLDLYTNTLQNVSVRSTQQQKNDYVIVGPTWKGSLPATASTIKAPTNTVWLIGRVGVNGPDDLADAIRLEKQFTLESPSEAAPQKPQVSLSPTLYQDILQSPLAFFTVMTEAMKKNPPPQADSVLLNQFAPIGIVPGKGLDLKKWDAPTIAGLKRAMKDAPSIIADSGPLFGETINGWARDLSIGTYGDRFLQRAYIAYSLLGANVPSEEIYARTFVDESNAQLNGANRYVLHFDAKQLPKVDAFWSVTLYGDDFFLVPNSIGRYSLGSLTKGLRYNDDGSLDFYIQQTPPKGNESNWLPAPKGTFNLMLRMFEPKPDMLEGRYQIPPVRKLDSE</sequence>
<dbReference type="Pfam" id="PF06863">
    <property type="entry name" value="DUF1254"/>
    <property type="match status" value="1"/>
</dbReference>
<dbReference type="EMBL" id="RHHQ01000019">
    <property type="protein sequence ID" value="RNB82711.1"/>
    <property type="molecule type" value="Genomic_DNA"/>
</dbReference>
<accession>A0A3M8D548</accession>
<proteinExistence type="predicted"/>
<name>A0A3M8D548_9BACL</name>
<dbReference type="AlphaFoldDB" id="A0A3M8D548"/>
<dbReference type="InterPro" id="IPR037049">
    <property type="entry name" value="DUF1214_C_sf"/>
</dbReference>
<keyword evidence="4" id="KW-1185">Reference proteome</keyword>
<dbReference type="InterPro" id="IPR010679">
    <property type="entry name" value="DUF1254"/>
</dbReference>
<reference evidence="3 4" key="1">
    <citation type="submission" date="2018-10" db="EMBL/GenBank/DDBJ databases">
        <title>Phylogenomics of Brevibacillus.</title>
        <authorList>
            <person name="Dunlap C."/>
        </authorList>
    </citation>
    <scope>NUCLEOTIDE SEQUENCE [LARGE SCALE GENOMIC DNA]</scope>
    <source>
        <strain evidence="3 4">JCM 15716</strain>
    </source>
</reference>
<dbReference type="Gene3D" id="2.60.40.1610">
    <property type="entry name" value="Domain of unknown function DUF1254"/>
    <property type="match status" value="1"/>
</dbReference>